<name>A0A1I7TEA1_9PELO</name>
<evidence type="ECO:0000313" key="2">
    <source>
        <dbReference type="WBParaSite" id="Csp11.Scaffold590.g5089.t1"/>
    </source>
</evidence>
<reference evidence="2" key="1">
    <citation type="submission" date="2016-11" db="UniProtKB">
        <authorList>
            <consortium name="WormBaseParasite"/>
        </authorList>
    </citation>
    <scope>IDENTIFICATION</scope>
</reference>
<sequence length="90" mass="10146">MTPKTGNLHSYIGELNDKSDENMRKALSSTTSFQRSCDPCGGAMSLQKDKICSDYRGVVKKTSIREYALFDNLNFTSDLPCCRMDRKPVK</sequence>
<keyword evidence="1" id="KW-1185">Reference proteome</keyword>
<protein>
    <submittedName>
        <fullName evidence="2">Uncharacterized protein</fullName>
    </submittedName>
</protein>
<organism evidence="1 2">
    <name type="scientific">Caenorhabditis tropicalis</name>
    <dbReference type="NCBI Taxonomy" id="1561998"/>
    <lineage>
        <taxon>Eukaryota</taxon>
        <taxon>Metazoa</taxon>
        <taxon>Ecdysozoa</taxon>
        <taxon>Nematoda</taxon>
        <taxon>Chromadorea</taxon>
        <taxon>Rhabditida</taxon>
        <taxon>Rhabditina</taxon>
        <taxon>Rhabditomorpha</taxon>
        <taxon>Rhabditoidea</taxon>
        <taxon>Rhabditidae</taxon>
        <taxon>Peloderinae</taxon>
        <taxon>Caenorhabditis</taxon>
    </lineage>
</organism>
<dbReference type="AlphaFoldDB" id="A0A1I7TEA1"/>
<dbReference type="Proteomes" id="UP000095282">
    <property type="component" value="Unplaced"/>
</dbReference>
<proteinExistence type="predicted"/>
<accession>A0A1I7TEA1</accession>
<dbReference type="WBParaSite" id="Csp11.Scaffold590.g5089.t1">
    <property type="protein sequence ID" value="Csp11.Scaffold590.g5089.t1"/>
    <property type="gene ID" value="Csp11.Scaffold590.g5089"/>
</dbReference>
<evidence type="ECO:0000313" key="1">
    <source>
        <dbReference type="Proteomes" id="UP000095282"/>
    </source>
</evidence>